<protein>
    <submittedName>
        <fullName evidence="1">Uncharacterized protein</fullName>
    </submittedName>
</protein>
<dbReference type="Proteomes" id="UP000030645">
    <property type="component" value="Unassembled WGS sequence"/>
</dbReference>
<reference evidence="2" key="1">
    <citation type="submission" date="2013-01" db="EMBL/GenBank/DDBJ databases">
        <title>Draft Genome Sequence of a Mulberry Tree, Morus notabilis C.K. Schneid.</title>
        <authorList>
            <person name="He N."/>
            <person name="Zhao S."/>
        </authorList>
    </citation>
    <scope>NUCLEOTIDE SEQUENCE</scope>
</reference>
<dbReference type="EMBL" id="KE344045">
    <property type="protein sequence ID" value="EXB51632.1"/>
    <property type="molecule type" value="Genomic_DNA"/>
</dbReference>
<keyword evidence="2" id="KW-1185">Reference proteome</keyword>
<sequence>MYGSIYRPTTSEIAPGNFFSVGIGRYRSVSSTCRLFVHPYAVVQKPDSGVFPSKLNLSK</sequence>
<evidence type="ECO:0000313" key="2">
    <source>
        <dbReference type="Proteomes" id="UP000030645"/>
    </source>
</evidence>
<proteinExistence type="predicted"/>
<dbReference type="AlphaFoldDB" id="W9QRK9"/>
<organism evidence="1 2">
    <name type="scientific">Morus notabilis</name>
    <dbReference type="NCBI Taxonomy" id="981085"/>
    <lineage>
        <taxon>Eukaryota</taxon>
        <taxon>Viridiplantae</taxon>
        <taxon>Streptophyta</taxon>
        <taxon>Embryophyta</taxon>
        <taxon>Tracheophyta</taxon>
        <taxon>Spermatophyta</taxon>
        <taxon>Magnoliopsida</taxon>
        <taxon>eudicotyledons</taxon>
        <taxon>Gunneridae</taxon>
        <taxon>Pentapetalae</taxon>
        <taxon>rosids</taxon>
        <taxon>fabids</taxon>
        <taxon>Rosales</taxon>
        <taxon>Moraceae</taxon>
        <taxon>Moreae</taxon>
        <taxon>Morus</taxon>
    </lineage>
</organism>
<gene>
    <name evidence="1" type="ORF">L484_012925</name>
</gene>
<evidence type="ECO:0000313" key="1">
    <source>
        <dbReference type="EMBL" id="EXB51632.1"/>
    </source>
</evidence>
<accession>W9QRK9</accession>
<name>W9QRK9_9ROSA</name>